<evidence type="ECO:0000256" key="5">
    <source>
        <dbReference type="ARBA" id="ARBA00022490"/>
    </source>
</evidence>
<protein>
    <recommendedName>
        <fullName evidence="4 9">Protein-L-isoaspartate O-methyltransferase</fullName>
        <ecNumber evidence="3 9">2.1.1.77</ecNumber>
    </recommendedName>
</protein>
<dbReference type="SUPFAM" id="SSF53335">
    <property type="entry name" value="S-adenosyl-L-methionine-dependent methyltransferases"/>
    <property type="match status" value="1"/>
</dbReference>
<dbReference type="GO" id="GO:0004719">
    <property type="term" value="F:protein-L-isoaspartate (D-aspartate) O-methyltransferase activity"/>
    <property type="evidence" value="ECO:0007669"/>
    <property type="project" value="UniProtKB-EC"/>
</dbReference>
<dbReference type="RefSeq" id="WP_302243815.1">
    <property type="nucleotide sequence ID" value="NZ_JAULJQ010000002.1"/>
</dbReference>
<evidence type="ECO:0000256" key="8">
    <source>
        <dbReference type="ARBA" id="ARBA00022691"/>
    </source>
</evidence>
<dbReference type="NCBIfam" id="NF001453">
    <property type="entry name" value="PRK00312.1"/>
    <property type="match status" value="1"/>
</dbReference>
<evidence type="ECO:0000256" key="6">
    <source>
        <dbReference type="ARBA" id="ARBA00022603"/>
    </source>
</evidence>
<evidence type="ECO:0000256" key="7">
    <source>
        <dbReference type="ARBA" id="ARBA00022679"/>
    </source>
</evidence>
<sequence length="209" mass="22248">MDHIESIKCLRLAEQIAGIIDISKSVFDAIAATPRSAFVPSIKDAFSLDPQSIGGAQWISSPLTVAKMTEALMAQGCDNVLEIGCGSGYQAAVLSKIAHRVFSIERIESLASSAKARLKQLGFNNVFVRFDDGSIGWKSSAPFDRIILSCATASVPQALFDQLKDGGVLVAPVANGSTQQITRYIKTAAGIEKEVLDNCDFVPLLSGRA</sequence>
<dbReference type="Proteomes" id="UP001171111">
    <property type="component" value="Unassembled WGS sequence"/>
</dbReference>
<dbReference type="Gene3D" id="3.40.50.150">
    <property type="entry name" value="Vaccinia Virus protein VP39"/>
    <property type="match status" value="1"/>
</dbReference>
<dbReference type="CDD" id="cd02440">
    <property type="entry name" value="AdoMet_MTases"/>
    <property type="match status" value="1"/>
</dbReference>
<evidence type="ECO:0000256" key="9">
    <source>
        <dbReference type="NCBIfam" id="TIGR00080"/>
    </source>
</evidence>
<proteinExistence type="inferred from homology"/>
<keyword evidence="11" id="KW-1185">Reference proteome</keyword>
<dbReference type="InterPro" id="IPR029063">
    <property type="entry name" value="SAM-dependent_MTases_sf"/>
</dbReference>
<dbReference type="GO" id="GO:0032259">
    <property type="term" value="P:methylation"/>
    <property type="evidence" value="ECO:0007669"/>
    <property type="project" value="UniProtKB-KW"/>
</dbReference>
<evidence type="ECO:0000313" key="11">
    <source>
        <dbReference type="Proteomes" id="UP001171111"/>
    </source>
</evidence>
<evidence type="ECO:0000256" key="1">
    <source>
        <dbReference type="ARBA" id="ARBA00004496"/>
    </source>
</evidence>
<comment type="caution">
    <text evidence="10">The sequence shown here is derived from an EMBL/GenBank/DDBJ whole genome shotgun (WGS) entry which is preliminary data.</text>
</comment>
<evidence type="ECO:0000313" key="10">
    <source>
        <dbReference type="EMBL" id="MDO2409023.1"/>
    </source>
</evidence>
<keyword evidence="6 10" id="KW-0489">Methyltransferase</keyword>
<comment type="similarity">
    <text evidence="2">Belongs to the methyltransferase superfamily. L-isoaspartyl/D-aspartyl protein methyltransferase family.</text>
</comment>
<dbReference type="InterPro" id="IPR000682">
    <property type="entry name" value="PCMT"/>
</dbReference>
<dbReference type="EC" id="2.1.1.77" evidence="3 9"/>
<keyword evidence="5" id="KW-0963">Cytoplasm</keyword>
<organism evidence="10 11">
    <name type="scientific">Campylobacter magnus</name>
    <dbReference type="NCBI Taxonomy" id="3026462"/>
    <lineage>
        <taxon>Bacteria</taxon>
        <taxon>Pseudomonadati</taxon>
        <taxon>Campylobacterota</taxon>
        <taxon>Epsilonproteobacteria</taxon>
        <taxon>Campylobacterales</taxon>
        <taxon>Campylobacteraceae</taxon>
        <taxon>Campylobacter</taxon>
    </lineage>
</organism>
<evidence type="ECO:0000256" key="3">
    <source>
        <dbReference type="ARBA" id="ARBA00011890"/>
    </source>
</evidence>
<keyword evidence="7 10" id="KW-0808">Transferase</keyword>
<dbReference type="Pfam" id="PF01135">
    <property type="entry name" value="PCMT"/>
    <property type="match status" value="1"/>
</dbReference>
<keyword evidence="8" id="KW-0949">S-adenosyl-L-methionine</keyword>
<dbReference type="PANTHER" id="PTHR11579">
    <property type="entry name" value="PROTEIN-L-ISOASPARTATE O-METHYLTRANSFERASE"/>
    <property type="match status" value="1"/>
</dbReference>
<gene>
    <name evidence="10" type="ORF">Q2362_02770</name>
</gene>
<dbReference type="NCBIfam" id="TIGR00080">
    <property type="entry name" value="pimt"/>
    <property type="match status" value="1"/>
</dbReference>
<reference evidence="10 11" key="1">
    <citation type="submission" date="2023-06" db="EMBL/GenBank/DDBJ databases">
        <title>Campylobacter magnum sp. nov., isolated from cecal contents of domestic pigs (Sus scrofa domesticus).</title>
        <authorList>
            <person name="Papic B."/>
            <person name="Gruntar I."/>
        </authorList>
    </citation>
    <scope>NUCLEOTIDE SEQUENCE [LARGE SCALE GENOMIC DNA]</scope>
    <source>
        <strain evidence="11">34484-21</strain>
    </source>
</reference>
<dbReference type="EMBL" id="JAULJQ010000002">
    <property type="protein sequence ID" value="MDO2409023.1"/>
    <property type="molecule type" value="Genomic_DNA"/>
</dbReference>
<accession>A0ABT8T695</accession>
<comment type="subcellular location">
    <subcellularLocation>
        <location evidence="1">Cytoplasm</location>
    </subcellularLocation>
</comment>
<dbReference type="PROSITE" id="PS01279">
    <property type="entry name" value="PCMT"/>
    <property type="match status" value="1"/>
</dbReference>
<evidence type="ECO:0000256" key="2">
    <source>
        <dbReference type="ARBA" id="ARBA00005369"/>
    </source>
</evidence>
<dbReference type="PANTHER" id="PTHR11579:SF0">
    <property type="entry name" value="PROTEIN-L-ISOASPARTATE(D-ASPARTATE) O-METHYLTRANSFERASE"/>
    <property type="match status" value="1"/>
</dbReference>
<name>A0ABT8T695_9BACT</name>
<evidence type="ECO:0000256" key="4">
    <source>
        <dbReference type="ARBA" id="ARBA00013346"/>
    </source>
</evidence>